<gene>
    <name evidence="1" type="ORF">OWV82_009580</name>
</gene>
<dbReference type="EMBL" id="CM051398">
    <property type="protein sequence ID" value="KAJ4717803.1"/>
    <property type="molecule type" value="Genomic_DNA"/>
</dbReference>
<sequence length="301" mass="34799">MEAKVLAVQKEGLNRGAWTAGEDKILIDYIKTHGEGKWRNLPKKAGLKRCGKSCRLRWLNYLRPDIKRGNISHDEEELIIRLHRLLGNRWSLIAGRLPGRTDNEIKNYWNTNIGKKLQQKQQQYPSSSSRKPAYQCPENPKFAVKKPVSQPGKTARESYPIRTKATKCTKVFVTNPEAPKFVQVVQKKQMMMETSMANRSDDQNVNKETSESLPEFNLEENDPSDFMIDFEMDEHFLSFLNTDFAELPNFEDTSGGGDRRSTRNTNSEEINLLISEDKQKLREMDFPTMDSIIGSEFEWFN</sequence>
<name>A0ACC1Y3P4_MELAZ</name>
<reference evidence="1 2" key="1">
    <citation type="journal article" date="2023" name="Science">
        <title>Complex scaffold remodeling in plant triterpene biosynthesis.</title>
        <authorList>
            <person name="De La Pena R."/>
            <person name="Hodgson H."/>
            <person name="Liu J.C."/>
            <person name="Stephenson M.J."/>
            <person name="Martin A.C."/>
            <person name="Owen C."/>
            <person name="Harkess A."/>
            <person name="Leebens-Mack J."/>
            <person name="Jimenez L.E."/>
            <person name="Osbourn A."/>
            <person name="Sattely E.S."/>
        </authorList>
    </citation>
    <scope>NUCLEOTIDE SEQUENCE [LARGE SCALE GENOMIC DNA]</scope>
    <source>
        <strain evidence="2">cv. JPN11</strain>
        <tissue evidence="1">Leaf</tissue>
    </source>
</reference>
<accession>A0ACC1Y3P4</accession>
<keyword evidence="2" id="KW-1185">Reference proteome</keyword>
<protein>
    <submittedName>
        <fullName evidence="1">Myb transcription factor</fullName>
    </submittedName>
</protein>
<organism evidence="1 2">
    <name type="scientific">Melia azedarach</name>
    <name type="common">Chinaberry tree</name>
    <dbReference type="NCBI Taxonomy" id="155640"/>
    <lineage>
        <taxon>Eukaryota</taxon>
        <taxon>Viridiplantae</taxon>
        <taxon>Streptophyta</taxon>
        <taxon>Embryophyta</taxon>
        <taxon>Tracheophyta</taxon>
        <taxon>Spermatophyta</taxon>
        <taxon>Magnoliopsida</taxon>
        <taxon>eudicotyledons</taxon>
        <taxon>Gunneridae</taxon>
        <taxon>Pentapetalae</taxon>
        <taxon>rosids</taxon>
        <taxon>malvids</taxon>
        <taxon>Sapindales</taxon>
        <taxon>Meliaceae</taxon>
        <taxon>Melia</taxon>
    </lineage>
</organism>
<evidence type="ECO:0000313" key="2">
    <source>
        <dbReference type="Proteomes" id="UP001164539"/>
    </source>
</evidence>
<comment type="caution">
    <text evidence="1">The sequence shown here is derived from an EMBL/GenBank/DDBJ whole genome shotgun (WGS) entry which is preliminary data.</text>
</comment>
<proteinExistence type="predicted"/>
<dbReference type="Proteomes" id="UP001164539">
    <property type="component" value="Chromosome 5"/>
</dbReference>
<evidence type="ECO:0000313" key="1">
    <source>
        <dbReference type="EMBL" id="KAJ4717803.1"/>
    </source>
</evidence>